<reference evidence="5" key="1">
    <citation type="submission" date="2019-12" db="EMBL/GenBank/DDBJ databases">
        <title>Genome sequencing and annotation of Brassica cretica.</title>
        <authorList>
            <person name="Studholme D.J."/>
            <person name="Sarris P."/>
        </authorList>
    </citation>
    <scope>NUCLEOTIDE SEQUENCE</scope>
    <source>
        <strain evidence="5">PFS-109/04</strain>
        <tissue evidence="5">Leaf</tissue>
    </source>
</reference>
<feature type="transmembrane region" description="Helical" evidence="4">
    <location>
        <begin position="142"/>
        <end position="169"/>
    </location>
</feature>
<feature type="transmembrane region" description="Helical" evidence="4">
    <location>
        <begin position="83"/>
        <end position="100"/>
    </location>
</feature>
<evidence type="ECO:0000256" key="2">
    <source>
        <dbReference type="ARBA" id="ARBA00022989"/>
    </source>
</evidence>
<dbReference type="PANTHER" id="PTHR31218">
    <property type="entry name" value="WAT1-RELATED PROTEIN"/>
    <property type="match status" value="1"/>
</dbReference>
<organism evidence="5 6">
    <name type="scientific">Brassica cretica</name>
    <name type="common">Mustard</name>
    <dbReference type="NCBI Taxonomy" id="69181"/>
    <lineage>
        <taxon>Eukaryota</taxon>
        <taxon>Viridiplantae</taxon>
        <taxon>Streptophyta</taxon>
        <taxon>Embryophyta</taxon>
        <taxon>Tracheophyta</taxon>
        <taxon>Spermatophyta</taxon>
        <taxon>Magnoliopsida</taxon>
        <taxon>eudicotyledons</taxon>
        <taxon>Gunneridae</taxon>
        <taxon>Pentapetalae</taxon>
        <taxon>rosids</taxon>
        <taxon>malvids</taxon>
        <taxon>Brassicales</taxon>
        <taxon>Brassicaceae</taxon>
        <taxon>Brassiceae</taxon>
        <taxon>Brassica</taxon>
    </lineage>
</organism>
<evidence type="ECO:0000256" key="4">
    <source>
        <dbReference type="SAM" id="Phobius"/>
    </source>
</evidence>
<keyword evidence="3 4" id="KW-0472">Membrane</keyword>
<evidence type="ECO:0000313" key="6">
    <source>
        <dbReference type="Proteomes" id="UP000712600"/>
    </source>
</evidence>
<dbReference type="AlphaFoldDB" id="A0A8S9PNT0"/>
<dbReference type="GO" id="GO:0016020">
    <property type="term" value="C:membrane"/>
    <property type="evidence" value="ECO:0007669"/>
    <property type="project" value="InterPro"/>
</dbReference>
<keyword evidence="2 4" id="KW-1133">Transmembrane helix</keyword>
<gene>
    <name evidence="5" type="ORF">F2Q69_00048579</name>
</gene>
<dbReference type="GO" id="GO:0022857">
    <property type="term" value="F:transmembrane transporter activity"/>
    <property type="evidence" value="ECO:0007669"/>
    <property type="project" value="InterPro"/>
</dbReference>
<evidence type="ECO:0000313" key="5">
    <source>
        <dbReference type="EMBL" id="KAF3522439.1"/>
    </source>
</evidence>
<feature type="transmembrane region" description="Helical" evidence="4">
    <location>
        <begin position="50"/>
        <end position="71"/>
    </location>
</feature>
<keyword evidence="1 4" id="KW-0812">Transmembrane</keyword>
<name>A0A8S9PNT0_BRACR</name>
<evidence type="ECO:0000256" key="1">
    <source>
        <dbReference type="ARBA" id="ARBA00022692"/>
    </source>
</evidence>
<feature type="transmembrane region" description="Helical" evidence="4">
    <location>
        <begin position="112"/>
        <end position="130"/>
    </location>
</feature>
<dbReference type="InterPro" id="IPR030184">
    <property type="entry name" value="WAT1-related"/>
</dbReference>
<dbReference type="EMBL" id="QGKX02001347">
    <property type="protein sequence ID" value="KAF3522439.1"/>
    <property type="molecule type" value="Genomic_DNA"/>
</dbReference>
<comment type="caution">
    <text evidence="5">The sequence shown here is derived from an EMBL/GenBank/DDBJ whole genome shotgun (WGS) entry which is preliminary data.</text>
</comment>
<dbReference type="Proteomes" id="UP000712600">
    <property type="component" value="Unassembled WGS sequence"/>
</dbReference>
<accession>A0A8S9PNT0</accession>
<evidence type="ECO:0000256" key="3">
    <source>
        <dbReference type="ARBA" id="ARBA00023136"/>
    </source>
</evidence>
<evidence type="ECO:0008006" key="7">
    <source>
        <dbReference type="Google" id="ProtNLM"/>
    </source>
</evidence>
<protein>
    <recommendedName>
        <fullName evidence="7">WAT1-related protein</fullName>
    </recommendedName>
</protein>
<feature type="transmembrane region" description="Helical" evidence="4">
    <location>
        <begin position="21"/>
        <end position="38"/>
    </location>
</feature>
<proteinExistence type="predicted"/>
<sequence length="196" mass="22542">MREAREETVVWRYFNRDVVPFAAMFVVECITVGSNTLFKDATLRGLSFYVFVFYSYVVSTLLLLPLSLIFGRSRRLPSANSPPFLKLFLLVFFIWSQTLIMEAYPEEIRVVFLYNLFAMLISAPVCFFAERNLTSWVLKPDISLAAIICSVSIKSYNLLPLLIMLYIYAQTLKPFVSGSLCFIVRRAQLPTHGVYI</sequence>